<dbReference type="Proteomes" id="UP000039046">
    <property type="component" value="Unassembled WGS sequence"/>
</dbReference>
<gene>
    <name evidence="1" type="ORF">VHEMI10772</name>
</gene>
<evidence type="ECO:0000313" key="1">
    <source>
        <dbReference type="EMBL" id="CEJ95283.1"/>
    </source>
</evidence>
<reference evidence="1 2" key="1">
    <citation type="journal article" date="2015" name="Genome Announc.">
        <title>Draft Genome Sequence and Gene Annotation of the Entomopathogenic Fungus Verticillium hemipterigenum.</title>
        <authorList>
            <person name="Horn F."/>
            <person name="Habel A."/>
            <person name="Scharf D.H."/>
            <person name="Dworschak J."/>
            <person name="Brakhage A.A."/>
            <person name="Guthke R."/>
            <person name="Hertweck C."/>
            <person name="Linde J."/>
        </authorList>
    </citation>
    <scope>NUCLEOTIDE SEQUENCE [LARGE SCALE GENOMIC DNA]</scope>
</reference>
<dbReference type="HOGENOM" id="CLU_489327_0_0_1"/>
<sequence>MARVFELMTEEIHARYVQQGEQGLGLALSESIAAIDRLGNYCFTGDPHVLPRKVFGLTGTLEALSKGGWPYINPDILDMRPEAGRLHLGQWPKMNSGKPLLMHAASLAFHYGEEVASNRHSQLWFSCMGGISIGSLSELNEFLSQLFEDILIPEMRAFTLHQIRRWMTREARAGHLQVTPRMAKTIEEWQQSIAPFKQEHLDRLVSRKLLLYNTAQGKTRPTRSIVRADFSSELYKAIKSKDIRERARYASIHATWPSLLQAAIIHTDATSIDAATWAVGIETAMVRAQIDWLPGQYRQRLTVREVNTLIGKPICIKIKSKSGMKRQAAEDLLYIERRKMLKSQRITFGTSVPFRQLPDIVKAGFDELDNIFRSREQAIREHYALARMTLERRLDDPLTSLLLMLAMTLGSSTETPCVEHTVAIEEQCFAVGKRREPTTFTAALATRMMWFLDRDAFPWSKESSMRCKAMPIAEMTTKLEHRGVNNRVIKALGWITTINKRPTPRNSKSILRDREELVCLYEELRGLMLKPDMYMRRVFGKDEFMWMERCASMIEEW</sequence>
<name>A0A0A1TSS8_9HYPO</name>
<dbReference type="EMBL" id="CDHN01000021">
    <property type="protein sequence ID" value="CEJ95283.1"/>
    <property type="molecule type" value="Genomic_DNA"/>
</dbReference>
<keyword evidence="2" id="KW-1185">Reference proteome</keyword>
<accession>A0A0A1TSS8</accession>
<protein>
    <submittedName>
        <fullName evidence="1">Uncharacterized protein</fullName>
    </submittedName>
</protein>
<proteinExistence type="predicted"/>
<evidence type="ECO:0000313" key="2">
    <source>
        <dbReference type="Proteomes" id="UP000039046"/>
    </source>
</evidence>
<organism evidence="1 2">
    <name type="scientific">[Torrubiella] hemipterigena</name>
    <dbReference type="NCBI Taxonomy" id="1531966"/>
    <lineage>
        <taxon>Eukaryota</taxon>
        <taxon>Fungi</taxon>
        <taxon>Dikarya</taxon>
        <taxon>Ascomycota</taxon>
        <taxon>Pezizomycotina</taxon>
        <taxon>Sordariomycetes</taxon>
        <taxon>Hypocreomycetidae</taxon>
        <taxon>Hypocreales</taxon>
        <taxon>Clavicipitaceae</taxon>
        <taxon>Clavicipitaceae incertae sedis</taxon>
        <taxon>'Torrubiella' clade</taxon>
    </lineage>
</organism>
<dbReference type="AlphaFoldDB" id="A0A0A1TSS8"/>
<dbReference type="OrthoDB" id="4950440at2759"/>